<dbReference type="eggNOG" id="ENOG502RQMQ">
    <property type="taxonomic scope" value="Eukaryota"/>
</dbReference>
<reference evidence="5 6" key="1">
    <citation type="journal article" date="2013" name="BMC Genomics">
        <title>The genome and transcriptome of the pine saprophyte Ophiostoma piceae, and a comparison with the bark beetle-associated pine pathogen Grosmannia clavigera.</title>
        <authorList>
            <person name="Haridas S."/>
            <person name="Wang Y."/>
            <person name="Lim L."/>
            <person name="Massoumi Alamouti S."/>
            <person name="Jackman S."/>
            <person name="Docking R."/>
            <person name="Robertson G."/>
            <person name="Birol I."/>
            <person name="Bohlmann J."/>
            <person name="Breuil C."/>
        </authorList>
    </citation>
    <scope>NUCLEOTIDE SEQUENCE [LARGE SCALE GENOMIC DNA]</scope>
    <source>
        <strain evidence="5 6">UAMH 11346</strain>
    </source>
</reference>
<dbReference type="PROSITE" id="PS50102">
    <property type="entry name" value="RRM"/>
    <property type="match status" value="1"/>
</dbReference>
<accession>S3CVY7</accession>
<keyword evidence="1 2" id="KW-0694">RNA-binding</keyword>
<dbReference type="GO" id="GO:0005634">
    <property type="term" value="C:nucleus"/>
    <property type="evidence" value="ECO:0007669"/>
    <property type="project" value="TreeGrafter"/>
</dbReference>
<dbReference type="VEuPathDB" id="FungiDB:F503_00114"/>
<sequence>MDGSNSGEFVYQAVVPGSASGTYYIPVSNLDPSLSYSGLRALARKVANVEKCFVYPNRREGWIRVRGYENFEKIYKLLNGYKYNGTVISASGQNENNSVYVWDIRKSPHAVGSTCSYLSVGTGVAAGGGGLGSFPRYTDGHSSFEGGDGSGGGTGGAADMGYYTMPASGSSPSMNYGGAYYSGYGGASASIATSDATYPSSNGSSSVASSGYPRPTFSSASSAEGSAVMGMASCGSGGINGAAPWYTPYSAEGVDDATKYATQPYYYYEPPSSSVAAEDMAAAMVPAPKSLKVFVKNLSRHASRRELETFLTEAAGGQHKLQEEVRFPCSSTSSNSSSRRHAFLLFKDHSDALAALGRLHNSKLKGLAVEARFANETVLPLVGSGTLTTTSSPVLPGRSKSHNLVVDGSSDYGRAKRAEAARNQSKHLK</sequence>
<dbReference type="CDD" id="cd00590">
    <property type="entry name" value="RRM_SF"/>
    <property type="match status" value="1"/>
</dbReference>
<dbReference type="OMA" id="THAWVRI"/>
<dbReference type="STRING" id="1262450.S3CVY7"/>
<evidence type="ECO:0000259" key="4">
    <source>
        <dbReference type="PROSITE" id="PS50102"/>
    </source>
</evidence>
<evidence type="ECO:0000256" key="3">
    <source>
        <dbReference type="SAM" id="MobiDB-lite"/>
    </source>
</evidence>
<evidence type="ECO:0000313" key="5">
    <source>
        <dbReference type="EMBL" id="EPE04960.1"/>
    </source>
</evidence>
<dbReference type="Pfam" id="PF00076">
    <property type="entry name" value="RRM_1"/>
    <property type="match status" value="2"/>
</dbReference>
<dbReference type="HOGENOM" id="CLU_636418_0_0_1"/>
<feature type="region of interest" description="Disordered" evidence="3">
    <location>
        <begin position="385"/>
        <end position="429"/>
    </location>
</feature>
<keyword evidence="6" id="KW-1185">Reference proteome</keyword>
<feature type="compositionally biased region" description="Low complexity" evidence="3">
    <location>
        <begin position="385"/>
        <end position="397"/>
    </location>
</feature>
<dbReference type="AlphaFoldDB" id="S3CVY7"/>
<dbReference type="InterPro" id="IPR035979">
    <property type="entry name" value="RBD_domain_sf"/>
</dbReference>
<dbReference type="GO" id="GO:0003729">
    <property type="term" value="F:mRNA binding"/>
    <property type="evidence" value="ECO:0007669"/>
    <property type="project" value="TreeGrafter"/>
</dbReference>
<proteinExistence type="predicted"/>
<organism evidence="5 6">
    <name type="scientific">Ophiostoma piceae (strain UAMH 11346)</name>
    <name type="common">Sap stain fungus</name>
    <dbReference type="NCBI Taxonomy" id="1262450"/>
    <lineage>
        <taxon>Eukaryota</taxon>
        <taxon>Fungi</taxon>
        <taxon>Dikarya</taxon>
        <taxon>Ascomycota</taxon>
        <taxon>Pezizomycotina</taxon>
        <taxon>Sordariomycetes</taxon>
        <taxon>Sordariomycetidae</taxon>
        <taxon>Ophiostomatales</taxon>
        <taxon>Ophiostomataceae</taxon>
        <taxon>Ophiostoma</taxon>
    </lineage>
</organism>
<dbReference type="OrthoDB" id="610462at2759"/>
<dbReference type="InterPro" id="IPR000504">
    <property type="entry name" value="RRM_dom"/>
</dbReference>
<dbReference type="SMART" id="SM00360">
    <property type="entry name" value="RRM"/>
    <property type="match status" value="2"/>
</dbReference>
<dbReference type="InterPro" id="IPR012677">
    <property type="entry name" value="Nucleotide-bd_a/b_plait_sf"/>
</dbReference>
<dbReference type="InterPro" id="IPR050374">
    <property type="entry name" value="RRT5_SRSF_SR"/>
</dbReference>
<dbReference type="Proteomes" id="UP000016923">
    <property type="component" value="Unassembled WGS sequence"/>
</dbReference>
<dbReference type="GO" id="GO:0005737">
    <property type="term" value="C:cytoplasm"/>
    <property type="evidence" value="ECO:0007669"/>
    <property type="project" value="TreeGrafter"/>
</dbReference>
<evidence type="ECO:0000256" key="2">
    <source>
        <dbReference type="PROSITE-ProRule" id="PRU00176"/>
    </source>
</evidence>
<dbReference type="Gene3D" id="3.30.70.330">
    <property type="match status" value="1"/>
</dbReference>
<feature type="domain" description="RRM" evidence="4">
    <location>
        <begin position="291"/>
        <end position="376"/>
    </location>
</feature>
<dbReference type="PANTHER" id="PTHR23003">
    <property type="entry name" value="RNA RECOGNITION MOTIF RRM DOMAIN CONTAINING PROTEIN"/>
    <property type="match status" value="1"/>
</dbReference>
<protein>
    <recommendedName>
        <fullName evidence="4">RRM domain-containing protein</fullName>
    </recommendedName>
</protein>
<gene>
    <name evidence="5" type="ORF">F503_00114</name>
</gene>
<name>S3CVY7_OPHP1</name>
<dbReference type="SUPFAM" id="SSF54928">
    <property type="entry name" value="RNA-binding domain, RBD"/>
    <property type="match status" value="2"/>
</dbReference>
<evidence type="ECO:0000256" key="1">
    <source>
        <dbReference type="ARBA" id="ARBA00022884"/>
    </source>
</evidence>
<dbReference type="EMBL" id="KE148158">
    <property type="protein sequence ID" value="EPE04960.1"/>
    <property type="molecule type" value="Genomic_DNA"/>
</dbReference>
<evidence type="ECO:0000313" key="6">
    <source>
        <dbReference type="Proteomes" id="UP000016923"/>
    </source>
</evidence>